<dbReference type="InterPro" id="IPR024528">
    <property type="entry name" value="ThrE_2"/>
</dbReference>
<feature type="transmembrane region" description="Helical" evidence="7">
    <location>
        <begin position="363"/>
        <end position="383"/>
    </location>
</feature>
<dbReference type="Pfam" id="PF12821">
    <property type="entry name" value="ThrE_2"/>
    <property type="match status" value="1"/>
</dbReference>
<dbReference type="PANTHER" id="PTHR34390:SF2">
    <property type="entry name" value="SUCCINATE TRANSPORTER SUBUNIT YJJP-RELATED"/>
    <property type="match status" value="1"/>
</dbReference>
<evidence type="ECO:0000256" key="3">
    <source>
        <dbReference type="ARBA" id="ARBA00022692"/>
    </source>
</evidence>
<accession>A0A6I0EXA0</accession>
<keyword evidence="5 7" id="KW-0472">Membrane</keyword>
<protein>
    <submittedName>
        <fullName evidence="10">Threonine/serine exporter family protein</fullName>
    </submittedName>
</protein>
<evidence type="ECO:0000256" key="5">
    <source>
        <dbReference type="ARBA" id="ARBA00023136"/>
    </source>
</evidence>
<feature type="transmembrane region" description="Helical" evidence="7">
    <location>
        <begin position="140"/>
        <end position="158"/>
    </location>
</feature>
<feature type="transmembrane region" description="Helical" evidence="7">
    <location>
        <begin position="326"/>
        <end position="351"/>
    </location>
</feature>
<feature type="transmembrane region" description="Helical" evidence="7">
    <location>
        <begin position="288"/>
        <end position="306"/>
    </location>
</feature>
<dbReference type="OrthoDB" id="9813917at2"/>
<name>A0A6I0EXA0_9FIRM</name>
<keyword evidence="11" id="KW-1185">Reference proteome</keyword>
<feature type="domain" description="Threonine/serine exporter-like N-terminal" evidence="8">
    <location>
        <begin position="34"/>
        <end position="270"/>
    </location>
</feature>
<dbReference type="AlphaFoldDB" id="A0A6I0EXA0"/>
<feature type="transmembrane region" description="Helical" evidence="7">
    <location>
        <begin position="213"/>
        <end position="234"/>
    </location>
</feature>
<comment type="subcellular location">
    <subcellularLocation>
        <location evidence="1">Cell membrane</location>
        <topology evidence="1">Multi-pass membrane protein</topology>
    </subcellularLocation>
</comment>
<dbReference type="PANTHER" id="PTHR34390">
    <property type="entry name" value="UPF0442 PROTEIN YJJB-RELATED"/>
    <property type="match status" value="1"/>
</dbReference>
<gene>
    <name evidence="10" type="ORF">F9B85_13270</name>
</gene>
<keyword evidence="3 7" id="KW-0812">Transmembrane</keyword>
<dbReference type="Proteomes" id="UP000468766">
    <property type="component" value="Unassembled WGS sequence"/>
</dbReference>
<evidence type="ECO:0000313" key="10">
    <source>
        <dbReference type="EMBL" id="KAB2951171.1"/>
    </source>
</evidence>
<evidence type="ECO:0000256" key="4">
    <source>
        <dbReference type="ARBA" id="ARBA00022989"/>
    </source>
</evidence>
<keyword evidence="4 7" id="KW-1133">Transmembrane helix</keyword>
<keyword evidence="2" id="KW-1003">Cell membrane</keyword>
<evidence type="ECO:0000256" key="7">
    <source>
        <dbReference type="SAM" id="Phobius"/>
    </source>
</evidence>
<evidence type="ECO:0000313" key="11">
    <source>
        <dbReference type="Proteomes" id="UP000468766"/>
    </source>
</evidence>
<feature type="transmembrane region" description="Helical" evidence="7">
    <location>
        <begin position="254"/>
        <end position="276"/>
    </location>
</feature>
<evidence type="ECO:0000256" key="2">
    <source>
        <dbReference type="ARBA" id="ARBA00022475"/>
    </source>
</evidence>
<reference evidence="10 11" key="1">
    <citation type="submission" date="2019-10" db="EMBL/GenBank/DDBJ databases">
        <title>Whole-genome sequence of the extremophile Heliorestis acidaminivorans DSM 24790.</title>
        <authorList>
            <person name="Kyndt J.A."/>
            <person name="Meyer T.E."/>
        </authorList>
    </citation>
    <scope>NUCLEOTIDE SEQUENCE [LARGE SCALE GENOMIC DNA]</scope>
    <source>
        <strain evidence="10 11">DSM 24790</strain>
    </source>
</reference>
<evidence type="ECO:0000259" key="9">
    <source>
        <dbReference type="Pfam" id="PF12821"/>
    </source>
</evidence>
<comment type="similarity">
    <text evidence="6">Belongs to the ThrE exporter (TC 2.A.79) family.</text>
</comment>
<dbReference type="GO" id="GO:0022857">
    <property type="term" value="F:transmembrane transporter activity"/>
    <property type="evidence" value="ECO:0007669"/>
    <property type="project" value="InterPro"/>
</dbReference>
<feature type="transmembrane region" description="Helical" evidence="7">
    <location>
        <begin position="165"/>
        <end position="184"/>
    </location>
</feature>
<sequence length="427" mass="46823">MKEEGSSEGIEAEGLFLFTWERQCIRALDKSLTLLIRSGRILMESGAEIYRVEETIVRLGKALHLKEVQSYCTPTGLFIGYTHDEEPRTAVRRVFKRAINLRRISEVNDLARQFSQGKMSVESALLQLENIEKQKEPYPWYWQIFCISLVAAILALLNGGKGLEFAVALLVSGLLRFFMFKSKFFMNTPFLREFALGAFGMVLVLLTKTMLDVQMVPIMIGLLLSAFPGAYMVNSVRDIVAGDLLAGAIRGLEATGLTVALFGGAGMVLATLGNGYIEEVTTKASHGFAMEMLFGFMIAAFFSMALNTPHNTVLASGLAGLIGRSVLVLTILLGSTPIMGMFWGTLAVVILSEIMARYYKVPVTLFVIGGIIPLLPGLFFFQATYTLVQGDYVRLIEPFVQGAMGIISIGAAAAAITGLVRFWKTSR</sequence>
<feature type="domain" description="Threonine/Serine exporter ThrE" evidence="9">
    <location>
        <begin position="292"/>
        <end position="415"/>
    </location>
</feature>
<proteinExistence type="inferred from homology"/>
<organism evidence="10 11">
    <name type="scientific">Heliorestis acidaminivorans</name>
    <dbReference type="NCBI Taxonomy" id="553427"/>
    <lineage>
        <taxon>Bacteria</taxon>
        <taxon>Bacillati</taxon>
        <taxon>Bacillota</taxon>
        <taxon>Clostridia</taxon>
        <taxon>Eubacteriales</taxon>
        <taxon>Heliobacteriaceae</taxon>
        <taxon>Heliorestis</taxon>
    </lineage>
</organism>
<comment type="caution">
    <text evidence="10">The sequence shown here is derived from an EMBL/GenBank/DDBJ whole genome shotgun (WGS) entry which is preliminary data.</text>
</comment>
<dbReference type="InterPro" id="IPR010619">
    <property type="entry name" value="ThrE-like_N"/>
</dbReference>
<dbReference type="Pfam" id="PF06738">
    <property type="entry name" value="ThrE"/>
    <property type="match status" value="1"/>
</dbReference>
<evidence type="ECO:0000256" key="1">
    <source>
        <dbReference type="ARBA" id="ARBA00004651"/>
    </source>
</evidence>
<dbReference type="GO" id="GO:0005886">
    <property type="term" value="C:plasma membrane"/>
    <property type="evidence" value="ECO:0007669"/>
    <property type="project" value="UniProtKB-SubCell"/>
</dbReference>
<evidence type="ECO:0000259" key="8">
    <source>
        <dbReference type="Pfam" id="PF06738"/>
    </source>
</evidence>
<dbReference type="GO" id="GO:0015744">
    <property type="term" value="P:succinate transport"/>
    <property type="evidence" value="ECO:0007669"/>
    <property type="project" value="TreeGrafter"/>
</dbReference>
<feature type="transmembrane region" description="Helical" evidence="7">
    <location>
        <begin position="190"/>
        <end position="206"/>
    </location>
</feature>
<feature type="transmembrane region" description="Helical" evidence="7">
    <location>
        <begin position="403"/>
        <end position="423"/>
    </location>
</feature>
<evidence type="ECO:0000256" key="6">
    <source>
        <dbReference type="ARBA" id="ARBA00034125"/>
    </source>
</evidence>
<dbReference type="EMBL" id="WBXO01000014">
    <property type="protein sequence ID" value="KAB2951171.1"/>
    <property type="molecule type" value="Genomic_DNA"/>
</dbReference>
<dbReference type="InterPro" id="IPR050539">
    <property type="entry name" value="ThrE_Dicarb/AminoAcid_Exp"/>
</dbReference>